<reference evidence="1 2" key="1">
    <citation type="submission" date="2024-04" db="EMBL/GenBank/DDBJ databases">
        <authorList>
            <person name="Rising A."/>
            <person name="Reimegard J."/>
            <person name="Sonavane S."/>
            <person name="Akerstrom W."/>
            <person name="Nylinder S."/>
            <person name="Hedman E."/>
            <person name="Kallberg Y."/>
        </authorList>
    </citation>
    <scope>NUCLEOTIDE SEQUENCE [LARGE SCALE GENOMIC DNA]</scope>
</reference>
<keyword evidence="2" id="KW-1185">Reference proteome</keyword>
<gene>
    <name evidence="1" type="ORF">LARSCL_LOCUS21609</name>
</gene>
<evidence type="ECO:0000313" key="1">
    <source>
        <dbReference type="EMBL" id="CAL1299854.1"/>
    </source>
</evidence>
<comment type="caution">
    <text evidence="1">The sequence shown here is derived from an EMBL/GenBank/DDBJ whole genome shotgun (WGS) entry which is preliminary data.</text>
</comment>
<dbReference type="Proteomes" id="UP001497382">
    <property type="component" value="Unassembled WGS sequence"/>
</dbReference>
<protein>
    <submittedName>
        <fullName evidence="1">Uncharacterized protein</fullName>
    </submittedName>
</protein>
<dbReference type="AlphaFoldDB" id="A0AAV2BWQ7"/>
<accession>A0AAV2BWQ7</accession>
<organism evidence="1 2">
    <name type="scientific">Larinioides sclopetarius</name>
    <dbReference type="NCBI Taxonomy" id="280406"/>
    <lineage>
        <taxon>Eukaryota</taxon>
        <taxon>Metazoa</taxon>
        <taxon>Ecdysozoa</taxon>
        <taxon>Arthropoda</taxon>
        <taxon>Chelicerata</taxon>
        <taxon>Arachnida</taxon>
        <taxon>Araneae</taxon>
        <taxon>Araneomorphae</taxon>
        <taxon>Entelegynae</taxon>
        <taxon>Araneoidea</taxon>
        <taxon>Araneidae</taxon>
        <taxon>Larinioides</taxon>
    </lineage>
</organism>
<name>A0AAV2BWQ7_9ARAC</name>
<sequence length="46" mass="5364">MKHPIIVSKLFKSLLLKRFSLNLTKKCSEAERKFLQNFRVVSVDGI</sequence>
<proteinExistence type="predicted"/>
<evidence type="ECO:0000313" key="2">
    <source>
        <dbReference type="Proteomes" id="UP001497382"/>
    </source>
</evidence>
<dbReference type="EMBL" id="CAXIEN010000521">
    <property type="protein sequence ID" value="CAL1299854.1"/>
    <property type="molecule type" value="Genomic_DNA"/>
</dbReference>